<dbReference type="EMBL" id="PJNE01000001">
    <property type="protein sequence ID" value="PKW27360.1"/>
    <property type="molecule type" value="Genomic_DNA"/>
</dbReference>
<evidence type="ECO:0000313" key="4">
    <source>
        <dbReference type="Proteomes" id="UP000233781"/>
    </source>
</evidence>
<organism evidence="3 4">
    <name type="scientific">Phycicoccus duodecadis</name>
    <dbReference type="NCBI Taxonomy" id="173053"/>
    <lineage>
        <taxon>Bacteria</taxon>
        <taxon>Bacillati</taxon>
        <taxon>Actinomycetota</taxon>
        <taxon>Actinomycetes</taxon>
        <taxon>Micrococcales</taxon>
        <taxon>Intrasporangiaceae</taxon>
        <taxon>Phycicoccus</taxon>
    </lineage>
</organism>
<sequence>MSRPHSHRPFVRSQNPDQSRDSARAWARSAATVAVAGLAVAAFSAPAQAAPDTACQRAGLATLKSAGLLPTVAKNGVSVATAVSLGVTPRNGLPDGVTLDTVIPFSTLLADHRAGSDSIFVYPWCS</sequence>
<protein>
    <submittedName>
        <fullName evidence="3">Uncharacterized protein</fullName>
    </submittedName>
</protein>
<keyword evidence="2" id="KW-0732">Signal</keyword>
<proteinExistence type="predicted"/>
<evidence type="ECO:0000313" key="3">
    <source>
        <dbReference type="EMBL" id="PKW27360.1"/>
    </source>
</evidence>
<dbReference type="AlphaFoldDB" id="A0A2N3YKH8"/>
<gene>
    <name evidence="3" type="ORF">ATL31_2201</name>
</gene>
<feature type="compositionally biased region" description="Basic residues" evidence="1">
    <location>
        <begin position="1"/>
        <end position="10"/>
    </location>
</feature>
<evidence type="ECO:0000256" key="2">
    <source>
        <dbReference type="SAM" id="SignalP"/>
    </source>
</evidence>
<comment type="caution">
    <text evidence="3">The sequence shown here is derived from an EMBL/GenBank/DDBJ whole genome shotgun (WGS) entry which is preliminary data.</text>
</comment>
<accession>A0A2N3YKH8</accession>
<reference evidence="3 4" key="1">
    <citation type="submission" date="2017-12" db="EMBL/GenBank/DDBJ databases">
        <title>Sequencing the genomes of 1000 Actinobacteria strains.</title>
        <authorList>
            <person name="Klenk H.-P."/>
        </authorList>
    </citation>
    <scope>NUCLEOTIDE SEQUENCE [LARGE SCALE GENOMIC DNA]</scope>
    <source>
        <strain evidence="3 4">DSM 12806</strain>
    </source>
</reference>
<feature type="region of interest" description="Disordered" evidence="1">
    <location>
        <begin position="1"/>
        <end position="24"/>
    </location>
</feature>
<dbReference type="Proteomes" id="UP000233781">
    <property type="component" value="Unassembled WGS sequence"/>
</dbReference>
<dbReference type="RefSeq" id="WP_101395800.1">
    <property type="nucleotide sequence ID" value="NZ_PJNE01000001.1"/>
</dbReference>
<feature type="chain" id="PRO_5014716875" evidence="2">
    <location>
        <begin position="50"/>
        <end position="126"/>
    </location>
</feature>
<name>A0A2N3YKH8_9MICO</name>
<keyword evidence="4" id="KW-1185">Reference proteome</keyword>
<dbReference type="OrthoDB" id="3789487at2"/>
<evidence type="ECO:0000256" key="1">
    <source>
        <dbReference type="SAM" id="MobiDB-lite"/>
    </source>
</evidence>
<feature type="signal peptide" evidence="2">
    <location>
        <begin position="1"/>
        <end position="49"/>
    </location>
</feature>